<dbReference type="Proteomes" id="UP000886744">
    <property type="component" value="Unassembled WGS sequence"/>
</dbReference>
<name>A0A9D1E0V4_9BACT</name>
<evidence type="ECO:0000313" key="3">
    <source>
        <dbReference type="Proteomes" id="UP000886744"/>
    </source>
</evidence>
<keyword evidence="1" id="KW-0802">TPR repeat</keyword>
<evidence type="ECO:0008006" key="4">
    <source>
        <dbReference type="Google" id="ProtNLM"/>
    </source>
</evidence>
<proteinExistence type="predicted"/>
<organism evidence="2 3">
    <name type="scientific">Candidatus Coprenecus avistercoris</name>
    <dbReference type="NCBI Taxonomy" id="2840730"/>
    <lineage>
        <taxon>Bacteria</taxon>
        <taxon>Pseudomonadati</taxon>
        <taxon>Bacteroidota</taxon>
        <taxon>Bacteroidia</taxon>
        <taxon>Bacteroidales</taxon>
        <taxon>Rikenellaceae</taxon>
        <taxon>Rikenellaceae incertae sedis</taxon>
        <taxon>Candidatus Coprenecus</taxon>
    </lineage>
</organism>
<dbReference type="InterPro" id="IPR019734">
    <property type="entry name" value="TPR_rpt"/>
</dbReference>
<protein>
    <recommendedName>
        <fullName evidence="4">Tetratricopeptide repeat protein</fullName>
    </recommendedName>
</protein>
<feature type="repeat" description="TPR" evidence="1">
    <location>
        <begin position="169"/>
        <end position="202"/>
    </location>
</feature>
<evidence type="ECO:0000256" key="1">
    <source>
        <dbReference type="PROSITE-ProRule" id="PRU00339"/>
    </source>
</evidence>
<comment type="caution">
    <text evidence="2">The sequence shown here is derived from an EMBL/GenBank/DDBJ whole genome shotgun (WGS) entry which is preliminary data.</text>
</comment>
<gene>
    <name evidence="2" type="ORF">IAC94_03595</name>
</gene>
<accession>A0A9D1E0V4</accession>
<dbReference type="AlphaFoldDB" id="A0A9D1E0V4"/>
<evidence type="ECO:0000313" key="2">
    <source>
        <dbReference type="EMBL" id="HIR62592.1"/>
    </source>
</evidence>
<reference evidence="2" key="2">
    <citation type="journal article" date="2021" name="PeerJ">
        <title>Extensive microbial diversity within the chicken gut microbiome revealed by metagenomics and culture.</title>
        <authorList>
            <person name="Gilroy R."/>
            <person name="Ravi A."/>
            <person name="Getino M."/>
            <person name="Pursley I."/>
            <person name="Horton D.L."/>
            <person name="Alikhan N.F."/>
            <person name="Baker D."/>
            <person name="Gharbi K."/>
            <person name="Hall N."/>
            <person name="Watson M."/>
            <person name="Adriaenssens E.M."/>
            <person name="Foster-Nyarko E."/>
            <person name="Jarju S."/>
            <person name="Secka A."/>
            <person name="Antonio M."/>
            <person name="Oren A."/>
            <person name="Chaudhuri R.R."/>
            <person name="La Ragione R."/>
            <person name="Hildebrand F."/>
            <person name="Pallen M.J."/>
        </authorList>
    </citation>
    <scope>NUCLEOTIDE SEQUENCE</scope>
    <source>
        <strain evidence="2">ChiHjej13B12-12457</strain>
    </source>
</reference>
<reference evidence="2" key="1">
    <citation type="submission" date="2020-10" db="EMBL/GenBank/DDBJ databases">
        <authorList>
            <person name="Gilroy R."/>
        </authorList>
    </citation>
    <scope>NUCLEOTIDE SEQUENCE</scope>
    <source>
        <strain evidence="2">ChiHjej13B12-12457</strain>
    </source>
</reference>
<sequence>MEVYSLKGYSISDLEKLLEDYPWFPIARKELFLKMSAMGEEYRRDTLRRTVLYLYPEYSVFREAYMLSSAAVADEAAQMPEQVYELDLHIEKPDDGQVQEPVRESVGIQEQAETGPISSAGVRREIYVVGGDYFMPEELRNVQDRDISSLGTVHDTQVSGDSSEFTDGAYYTETLARIYADQELYDRANEVYEKLILLYPEKSAYFAALKNDIKKHL</sequence>
<dbReference type="PROSITE" id="PS50005">
    <property type="entry name" value="TPR"/>
    <property type="match status" value="1"/>
</dbReference>
<dbReference type="EMBL" id="DVHI01000045">
    <property type="protein sequence ID" value="HIR62592.1"/>
    <property type="molecule type" value="Genomic_DNA"/>
</dbReference>